<reference evidence="4" key="2">
    <citation type="submission" date="2016-04" db="EMBL/GenBank/DDBJ databases">
        <authorList>
            <person name="Evans L.H."/>
            <person name="Alamgir A."/>
            <person name="Owens N."/>
            <person name="Weber N.D."/>
            <person name="Virtaneva K."/>
            <person name="Barbian K."/>
            <person name="Babar A."/>
            <person name="Rosenke K."/>
        </authorList>
    </citation>
    <scope>NUCLEOTIDE SEQUENCE [LARGE SCALE GENOMIC DNA]</scope>
    <source>
        <strain evidence="4">AB14</strain>
    </source>
</reference>
<dbReference type="GO" id="GO:0016616">
    <property type="term" value="F:oxidoreductase activity, acting on the CH-OH group of donors, NAD or NADP as acceptor"/>
    <property type="evidence" value="ECO:0007669"/>
    <property type="project" value="UniProtKB-ARBA"/>
</dbReference>
<dbReference type="SUPFAM" id="SSF50129">
    <property type="entry name" value="GroES-like"/>
    <property type="match status" value="1"/>
</dbReference>
<dbReference type="EMBL" id="LWLN01000002">
    <property type="protein sequence ID" value="OLZ39154.1"/>
    <property type="molecule type" value="Genomic_DNA"/>
</dbReference>
<evidence type="ECO:0000313" key="4">
    <source>
        <dbReference type="EMBL" id="OLZ39154.1"/>
    </source>
</evidence>
<dbReference type="Gene3D" id="3.40.50.720">
    <property type="entry name" value="NAD(P)-binding Rossmann-like Domain"/>
    <property type="match status" value="1"/>
</dbReference>
<dbReference type="InterPro" id="IPR011032">
    <property type="entry name" value="GroES-like_sf"/>
</dbReference>
<evidence type="ECO:0000259" key="3">
    <source>
        <dbReference type="Pfam" id="PF00107"/>
    </source>
</evidence>
<dbReference type="InterPro" id="IPR029045">
    <property type="entry name" value="ClpP/crotonase-like_dom_sf"/>
</dbReference>
<dbReference type="SUPFAM" id="SSF51735">
    <property type="entry name" value="NAD(P)-binding Rossmann-fold domains"/>
    <property type="match status" value="1"/>
</dbReference>
<protein>
    <recommendedName>
        <fullName evidence="3">Alcohol dehydrogenase-like C-terminal domain-containing protein</fullName>
    </recommendedName>
</protein>
<dbReference type="InterPro" id="IPR050129">
    <property type="entry name" value="Zn_alcohol_dh"/>
</dbReference>
<name>A0A1S8ARI5_9EURY</name>
<dbReference type="InterPro" id="IPR018376">
    <property type="entry name" value="Enoyl-CoA_hyd/isom_CS"/>
</dbReference>
<dbReference type="Pfam" id="PF00378">
    <property type="entry name" value="ECH_1"/>
    <property type="match status" value="1"/>
</dbReference>
<gene>
    <name evidence="4" type="ORF">A6E15_17230</name>
    <name evidence="5" type="ORF">A6E15_18940</name>
</gene>
<sequence length="404" mass="43000">MDDRLEGSVFDEFDAATDHVHAVWECDKPVIAAVDGYCLAGGSDLAMASDLVIATEESSFGYPGLRMAGVPPTLVYPFVTNLHEATELLLSGKVVDAQRAAELGMVNRVVPRNRLTETVFAEVEEIRKMPGANVDDVRVGDRITLNMVTACHDCRYCADGKYHLCEQGDGGVVASRGFADRIVVPSSMAVPVPDEVSLRHAALAEPLGVSLRGVRRSGLEPTDRVAVFGAGPIGLGVVAGAAAAGAREIYVSEPRAARREAAAALGADVVIDPTAVDAVEEIQRDTDRVDVSFECAGTAATLTDALRSTAYGERVVVLSVFEEEVPIHPNDVMQAERELVGSFGFQGGPLASRSEFATALDYVADGRIDPEPMISGTVSLEETESAFEQLRDPDSDRIKVLVEP</sequence>
<evidence type="ECO:0000313" key="6">
    <source>
        <dbReference type="Proteomes" id="UP000189370"/>
    </source>
</evidence>
<dbReference type="AlphaFoldDB" id="A0A1S8ARI5"/>
<evidence type="ECO:0000256" key="2">
    <source>
        <dbReference type="RuleBase" id="RU003707"/>
    </source>
</evidence>
<dbReference type="GO" id="GO:0043168">
    <property type="term" value="F:anion binding"/>
    <property type="evidence" value="ECO:0007669"/>
    <property type="project" value="UniProtKB-ARBA"/>
</dbReference>
<proteinExistence type="inferred from homology"/>
<evidence type="ECO:0000256" key="1">
    <source>
        <dbReference type="ARBA" id="ARBA00023002"/>
    </source>
</evidence>
<keyword evidence="6" id="KW-1185">Reference proteome</keyword>
<dbReference type="Gene3D" id="3.90.180.10">
    <property type="entry name" value="Medium-chain alcohol dehydrogenases, catalytic domain"/>
    <property type="match status" value="1"/>
</dbReference>
<dbReference type="RefSeq" id="WP_084177405.1">
    <property type="nucleotide sequence ID" value="NZ_LWLN01000002.1"/>
</dbReference>
<dbReference type="PANTHER" id="PTHR43401:SF2">
    <property type="entry name" value="L-THREONINE 3-DEHYDROGENASE"/>
    <property type="match status" value="1"/>
</dbReference>
<organism evidence="4 6">
    <name type="scientific">Natrinema saccharevitans</name>
    <dbReference type="NCBI Taxonomy" id="301967"/>
    <lineage>
        <taxon>Archaea</taxon>
        <taxon>Methanobacteriati</taxon>
        <taxon>Methanobacteriota</taxon>
        <taxon>Stenosarchaea group</taxon>
        <taxon>Halobacteria</taxon>
        <taxon>Halobacteriales</taxon>
        <taxon>Natrialbaceae</taxon>
        <taxon>Natrinema</taxon>
    </lineage>
</organism>
<accession>A0A1S8ARI5</accession>
<dbReference type="EMBL" id="LWLN01000002">
    <property type="protein sequence ID" value="OLZ39438.1"/>
    <property type="molecule type" value="Genomic_DNA"/>
</dbReference>
<dbReference type="SUPFAM" id="SSF52096">
    <property type="entry name" value="ClpP/crotonase"/>
    <property type="match status" value="1"/>
</dbReference>
<keyword evidence="1" id="KW-0560">Oxidoreductase</keyword>
<reference evidence="6" key="1">
    <citation type="submission" date="2016-04" db="EMBL/GenBank/DDBJ databases">
        <authorList>
            <person name="Chen S.-C."/>
            <person name="Lai M.-C."/>
        </authorList>
    </citation>
    <scope>NUCLEOTIDE SEQUENCE [LARGE SCALE GENOMIC DNA]</scope>
    <source>
        <strain evidence="6">AB14</strain>
    </source>
</reference>
<dbReference type="InterPro" id="IPR013149">
    <property type="entry name" value="ADH-like_C"/>
</dbReference>
<dbReference type="CDD" id="cd06558">
    <property type="entry name" value="crotonase-like"/>
    <property type="match status" value="1"/>
</dbReference>
<dbReference type="PROSITE" id="PS00166">
    <property type="entry name" value="ENOYL_COA_HYDRATASE"/>
    <property type="match status" value="1"/>
</dbReference>
<comment type="similarity">
    <text evidence="2">Belongs to the enoyl-CoA hydratase/isomerase family.</text>
</comment>
<dbReference type="InterPro" id="IPR036291">
    <property type="entry name" value="NAD(P)-bd_dom_sf"/>
</dbReference>
<dbReference type="GO" id="GO:0044281">
    <property type="term" value="P:small molecule metabolic process"/>
    <property type="evidence" value="ECO:0007669"/>
    <property type="project" value="UniProtKB-ARBA"/>
</dbReference>
<comment type="caution">
    <text evidence="4">The sequence shown here is derived from an EMBL/GenBank/DDBJ whole genome shotgun (WGS) entry which is preliminary data.</text>
</comment>
<dbReference type="GO" id="GO:0030554">
    <property type="term" value="F:adenyl nucleotide binding"/>
    <property type="evidence" value="ECO:0007669"/>
    <property type="project" value="UniProtKB-ARBA"/>
</dbReference>
<dbReference type="InterPro" id="IPR001753">
    <property type="entry name" value="Enoyl-CoA_hydra/iso"/>
</dbReference>
<feature type="domain" description="Alcohol dehydrogenase-like C-terminal" evidence="3">
    <location>
        <begin position="232"/>
        <end position="363"/>
    </location>
</feature>
<dbReference type="GO" id="GO:0051262">
    <property type="term" value="P:protein tetramerization"/>
    <property type="evidence" value="ECO:0007669"/>
    <property type="project" value="UniProtKB-ARBA"/>
</dbReference>
<dbReference type="Proteomes" id="UP000189370">
    <property type="component" value="Unassembled WGS sequence"/>
</dbReference>
<dbReference type="Gene3D" id="3.90.226.10">
    <property type="entry name" value="2-enoyl-CoA Hydratase, Chain A, domain 1"/>
    <property type="match status" value="1"/>
</dbReference>
<dbReference type="PANTHER" id="PTHR43401">
    <property type="entry name" value="L-THREONINE 3-DEHYDROGENASE"/>
    <property type="match status" value="1"/>
</dbReference>
<dbReference type="OrthoDB" id="73567at2157"/>
<dbReference type="STRING" id="301967.A6E15_17230"/>
<dbReference type="Pfam" id="PF00107">
    <property type="entry name" value="ADH_zinc_N"/>
    <property type="match status" value="1"/>
</dbReference>
<evidence type="ECO:0000313" key="5">
    <source>
        <dbReference type="EMBL" id="OLZ39438.1"/>
    </source>
</evidence>